<dbReference type="SUPFAM" id="SSF54427">
    <property type="entry name" value="NTF2-like"/>
    <property type="match status" value="1"/>
</dbReference>
<keyword evidence="3" id="KW-1185">Reference proteome</keyword>
<reference evidence="2" key="1">
    <citation type="journal article" date="2014" name="Int. J. Syst. Evol. Microbiol.">
        <title>Complete genome sequence of Corynebacterium casei LMG S-19264T (=DSM 44701T), isolated from a smear-ripened cheese.</title>
        <authorList>
            <consortium name="US DOE Joint Genome Institute (JGI-PGF)"/>
            <person name="Walter F."/>
            <person name="Albersmeier A."/>
            <person name="Kalinowski J."/>
            <person name="Ruckert C."/>
        </authorList>
    </citation>
    <scope>NUCLEOTIDE SEQUENCE</scope>
    <source>
        <strain evidence="2">KCTC 22169</strain>
    </source>
</reference>
<dbReference type="AlphaFoldDB" id="A0A918KLT5"/>
<dbReference type="RefSeq" id="WP_189612149.1">
    <property type="nucleotide sequence ID" value="NZ_BMXR01000012.1"/>
</dbReference>
<accession>A0A918KLT5</accession>
<sequence length="154" mass="17203">MKSTERGIAVPREAIVNVVNTFANAFDLKDWHGLKAVLANDIECDYTSLRGVKDVVTREVYVGKRVLALNHLRTHHLMANHQVTVGDETATCIASAMIWRSDDDRSFNTHAVYRFGLRRGPGGWVIHAIRQEVLWNEGDASIHAGARTEAHTES</sequence>
<evidence type="ECO:0000313" key="2">
    <source>
        <dbReference type="EMBL" id="GGX68779.1"/>
    </source>
</evidence>
<dbReference type="Proteomes" id="UP000626148">
    <property type="component" value="Unassembled WGS sequence"/>
</dbReference>
<evidence type="ECO:0000259" key="1">
    <source>
        <dbReference type="Pfam" id="PF13577"/>
    </source>
</evidence>
<dbReference type="Gene3D" id="3.10.450.50">
    <property type="match status" value="1"/>
</dbReference>
<evidence type="ECO:0000313" key="3">
    <source>
        <dbReference type="Proteomes" id="UP000626148"/>
    </source>
</evidence>
<dbReference type="CDD" id="cd00531">
    <property type="entry name" value="NTF2_like"/>
    <property type="match status" value="1"/>
</dbReference>
<dbReference type="InterPro" id="IPR032710">
    <property type="entry name" value="NTF2-like_dom_sf"/>
</dbReference>
<name>A0A918KLT5_9GAMM</name>
<dbReference type="InterPro" id="IPR037401">
    <property type="entry name" value="SnoaL-like"/>
</dbReference>
<comment type="caution">
    <text evidence="2">The sequence shown here is derived from an EMBL/GenBank/DDBJ whole genome shotgun (WGS) entry which is preliminary data.</text>
</comment>
<feature type="domain" description="SnoaL-like" evidence="1">
    <location>
        <begin position="12"/>
        <end position="128"/>
    </location>
</feature>
<gene>
    <name evidence="2" type="ORF">GCM10007392_40520</name>
</gene>
<dbReference type="EMBL" id="BMXR01000012">
    <property type="protein sequence ID" value="GGX68779.1"/>
    <property type="molecule type" value="Genomic_DNA"/>
</dbReference>
<proteinExistence type="predicted"/>
<reference evidence="2" key="2">
    <citation type="submission" date="2020-09" db="EMBL/GenBank/DDBJ databases">
        <authorList>
            <person name="Sun Q."/>
            <person name="Kim S."/>
        </authorList>
    </citation>
    <scope>NUCLEOTIDE SEQUENCE</scope>
    <source>
        <strain evidence="2">KCTC 22169</strain>
    </source>
</reference>
<organism evidence="2 3">
    <name type="scientific">Saccharospirillum salsuginis</name>
    <dbReference type="NCBI Taxonomy" id="418750"/>
    <lineage>
        <taxon>Bacteria</taxon>
        <taxon>Pseudomonadati</taxon>
        <taxon>Pseudomonadota</taxon>
        <taxon>Gammaproteobacteria</taxon>
        <taxon>Oceanospirillales</taxon>
        <taxon>Saccharospirillaceae</taxon>
        <taxon>Saccharospirillum</taxon>
    </lineage>
</organism>
<dbReference type="Pfam" id="PF13577">
    <property type="entry name" value="SnoaL_4"/>
    <property type="match status" value="1"/>
</dbReference>
<protein>
    <recommendedName>
        <fullName evidence="1">SnoaL-like domain-containing protein</fullName>
    </recommendedName>
</protein>